<accession>A0A914D4H3</accession>
<name>A0A914D4H3_9BILA</name>
<keyword evidence="2" id="KW-1185">Reference proteome</keyword>
<evidence type="ECO:0000313" key="2">
    <source>
        <dbReference type="Proteomes" id="UP000887540"/>
    </source>
</evidence>
<dbReference type="AlphaFoldDB" id="A0A914D4H3"/>
<protein>
    <submittedName>
        <fullName evidence="3">ISXO2-like transposase domain-containing protein</fullName>
    </submittedName>
</protein>
<proteinExistence type="predicted"/>
<organism evidence="2 3">
    <name type="scientific">Acrobeloides nanus</name>
    <dbReference type="NCBI Taxonomy" id="290746"/>
    <lineage>
        <taxon>Eukaryota</taxon>
        <taxon>Metazoa</taxon>
        <taxon>Ecdysozoa</taxon>
        <taxon>Nematoda</taxon>
        <taxon>Chromadorea</taxon>
        <taxon>Rhabditida</taxon>
        <taxon>Tylenchina</taxon>
        <taxon>Cephalobomorpha</taxon>
        <taxon>Cephaloboidea</taxon>
        <taxon>Cephalobidae</taxon>
        <taxon>Acrobeloides</taxon>
    </lineage>
</organism>
<reference evidence="3" key="1">
    <citation type="submission" date="2022-11" db="UniProtKB">
        <authorList>
            <consortium name="WormBaseParasite"/>
        </authorList>
    </citation>
    <scope>IDENTIFICATION</scope>
</reference>
<dbReference type="InterPro" id="IPR053164">
    <property type="entry name" value="IS1016-like_transposase"/>
</dbReference>
<evidence type="ECO:0000259" key="1">
    <source>
        <dbReference type="SMART" id="SM01126"/>
    </source>
</evidence>
<feature type="domain" description="ISXO2-like transposase" evidence="1">
    <location>
        <begin position="2"/>
        <end position="146"/>
    </location>
</feature>
<dbReference type="WBParaSite" id="ACRNAN_scaffold18327.g19335.t1">
    <property type="protein sequence ID" value="ACRNAN_scaffold18327.g19335.t1"/>
    <property type="gene ID" value="ACRNAN_scaffold18327.g19335"/>
</dbReference>
<dbReference type="PANTHER" id="PTHR47163:SF2">
    <property type="entry name" value="SI:DKEY-17M8.2"/>
    <property type="match status" value="1"/>
</dbReference>
<dbReference type="InterPro" id="IPR024445">
    <property type="entry name" value="Tnp_ISXO2-like"/>
</dbReference>
<sequence length="169" mass="20030">MQLGGGGLTVEADETFLNKRHARRGRRVQRRPKWIFAIVECGSGLSYLRIVRRCNAATLITIIFRHVRFGSNVMTDEWRSYRRLQRLNRHRAVNHGLHFVDPTDPAVHTQTIENKNGQLKDMIRRRHGVADQILPSLLKEFNWRERFGQRNMVFYNFWNQVTALYPCQR</sequence>
<dbReference type="NCBIfam" id="NF033547">
    <property type="entry name" value="transpos_IS1595"/>
    <property type="match status" value="1"/>
</dbReference>
<dbReference type="SMART" id="SM01126">
    <property type="entry name" value="DDE_Tnp_IS1595"/>
    <property type="match status" value="1"/>
</dbReference>
<dbReference type="Pfam" id="PF12762">
    <property type="entry name" value="DDE_Tnp_IS1595"/>
    <property type="match status" value="1"/>
</dbReference>
<dbReference type="PANTHER" id="PTHR47163">
    <property type="entry name" value="DDE_TNP_IS1595 DOMAIN-CONTAINING PROTEIN"/>
    <property type="match status" value="1"/>
</dbReference>
<dbReference type="Proteomes" id="UP000887540">
    <property type="component" value="Unplaced"/>
</dbReference>
<evidence type="ECO:0000313" key="3">
    <source>
        <dbReference type="WBParaSite" id="ACRNAN_scaffold18327.g19335.t1"/>
    </source>
</evidence>